<dbReference type="PANTHER" id="PTHR34220:SF7">
    <property type="entry name" value="SENSOR HISTIDINE KINASE YPDA"/>
    <property type="match status" value="1"/>
</dbReference>
<dbReference type="AlphaFoldDB" id="A0A2M9BXA1"/>
<keyword evidence="1" id="KW-0812">Transmembrane</keyword>
<dbReference type="Proteomes" id="UP000228740">
    <property type="component" value="Unassembled WGS sequence"/>
</dbReference>
<dbReference type="EMBL" id="PGFD01000004">
    <property type="protein sequence ID" value="PJJ62615.1"/>
    <property type="molecule type" value="Genomic_DNA"/>
</dbReference>
<gene>
    <name evidence="3" type="ORF">CLV73_3798</name>
</gene>
<sequence>MYKITIQIYFYVIHLFYYYGEMNKALDKQFANESWAIQFLISSRYRIFRHLLLVFMISTVLYNSTSEITEPTLVLLFVLLLFYINMYVLVPKLLFNNKYVLYILSILGIVAISVFAGTSLSDSGADGLNIPLFVALVLILVSASASIKFFQKWVVDKQVIYALEKSKITTELDQLKNQINPHFLFNMLNNANVLTKKDPEKASQVLMKLSDLLRYQLYDSSREFVFLTSDIHFLEDFLNLEQVRRDNFDFLISKEGNLSGVQIPPLLFISFVENAVKHNNDSSKPSYVNLFFEVKNNELHFKCINSKPDTKAVHTDSGGLGLANIKRRLDLLFPSSHSLIIENNPETYCINLTFEL</sequence>
<feature type="transmembrane region" description="Helical" evidence="1">
    <location>
        <begin position="99"/>
        <end position="118"/>
    </location>
</feature>
<reference evidence="3 4" key="1">
    <citation type="submission" date="2017-11" db="EMBL/GenBank/DDBJ databases">
        <title>Genomic Encyclopedia of Archaeal and Bacterial Type Strains, Phase II (KMG-II): From Individual Species to Whole Genera.</title>
        <authorList>
            <person name="Goeker M."/>
        </authorList>
    </citation>
    <scope>NUCLEOTIDE SEQUENCE [LARGE SCALE GENOMIC DNA]</scope>
    <source>
        <strain evidence="3 4">DSM 27617</strain>
    </source>
</reference>
<dbReference type="GO" id="GO:0000155">
    <property type="term" value="F:phosphorelay sensor kinase activity"/>
    <property type="evidence" value="ECO:0007669"/>
    <property type="project" value="InterPro"/>
</dbReference>
<organism evidence="3 4">
    <name type="scientific">Chryseobacterium geocarposphaerae</name>
    <dbReference type="NCBI Taxonomy" id="1416776"/>
    <lineage>
        <taxon>Bacteria</taxon>
        <taxon>Pseudomonadati</taxon>
        <taxon>Bacteroidota</taxon>
        <taxon>Flavobacteriia</taxon>
        <taxon>Flavobacteriales</taxon>
        <taxon>Weeksellaceae</taxon>
        <taxon>Chryseobacterium group</taxon>
        <taxon>Chryseobacterium</taxon>
    </lineage>
</organism>
<dbReference type="InterPro" id="IPR010559">
    <property type="entry name" value="Sig_transdc_His_kin_internal"/>
</dbReference>
<keyword evidence="4" id="KW-1185">Reference proteome</keyword>
<keyword evidence="3" id="KW-0808">Transferase</keyword>
<evidence type="ECO:0000259" key="2">
    <source>
        <dbReference type="Pfam" id="PF06580"/>
    </source>
</evidence>
<comment type="caution">
    <text evidence="3">The sequence shown here is derived from an EMBL/GenBank/DDBJ whole genome shotgun (WGS) entry which is preliminary data.</text>
</comment>
<dbReference type="InterPro" id="IPR050640">
    <property type="entry name" value="Bact_2-comp_sensor_kinase"/>
</dbReference>
<evidence type="ECO:0000313" key="4">
    <source>
        <dbReference type="Proteomes" id="UP000228740"/>
    </source>
</evidence>
<feature type="domain" description="Signal transduction histidine kinase internal region" evidence="2">
    <location>
        <begin position="171"/>
        <end position="246"/>
    </location>
</feature>
<evidence type="ECO:0000256" key="1">
    <source>
        <dbReference type="SAM" id="Phobius"/>
    </source>
</evidence>
<feature type="transmembrane region" description="Helical" evidence="1">
    <location>
        <begin position="130"/>
        <end position="150"/>
    </location>
</feature>
<dbReference type="GO" id="GO:0016020">
    <property type="term" value="C:membrane"/>
    <property type="evidence" value="ECO:0007669"/>
    <property type="project" value="InterPro"/>
</dbReference>
<feature type="transmembrane region" description="Helical" evidence="1">
    <location>
        <begin position="71"/>
        <end position="90"/>
    </location>
</feature>
<protein>
    <submittedName>
        <fullName evidence="3">Histidine kinase</fullName>
    </submittedName>
</protein>
<name>A0A2M9BXA1_9FLAO</name>
<evidence type="ECO:0000313" key="3">
    <source>
        <dbReference type="EMBL" id="PJJ62615.1"/>
    </source>
</evidence>
<keyword evidence="1" id="KW-0472">Membrane</keyword>
<dbReference type="Pfam" id="PF06580">
    <property type="entry name" value="His_kinase"/>
    <property type="match status" value="1"/>
</dbReference>
<accession>A0A2M9BXA1</accession>
<proteinExistence type="predicted"/>
<feature type="transmembrane region" description="Helical" evidence="1">
    <location>
        <begin position="47"/>
        <end position="65"/>
    </location>
</feature>
<dbReference type="PANTHER" id="PTHR34220">
    <property type="entry name" value="SENSOR HISTIDINE KINASE YPDA"/>
    <property type="match status" value="1"/>
</dbReference>
<keyword evidence="1" id="KW-1133">Transmembrane helix</keyword>
<keyword evidence="3" id="KW-0418">Kinase</keyword>